<keyword evidence="2" id="KW-1185">Reference proteome</keyword>
<dbReference type="AlphaFoldDB" id="A0A8T0FV33"/>
<proteinExistence type="predicted"/>
<organism evidence="1 2">
    <name type="scientific">Argiope bruennichi</name>
    <name type="common">Wasp spider</name>
    <name type="synonym">Aranea bruennichi</name>
    <dbReference type="NCBI Taxonomy" id="94029"/>
    <lineage>
        <taxon>Eukaryota</taxon>
        <taxon>Metazoa</taxon>
        <taxon>Ecdysozoa</taxon>
        <taxon>Arthropoda</taxon>
        <taxon>Chelicerata</taxon>
        <taxon>Arachnida</taxon>
        <taxon>Araneae</taxon>
        <taxon>Araneomorphae</taxon>
        <taxon>Entelegynae</taxon>
        <taxon>Araneoidea</taxon>
        <taxon>Araneidae</taxon>
        <taxon>Argiope</taxon>
    </lineage>
</organism>
<reference evidence="1" key="2">
    <citation type="submission" date="2020-06" db="EMBL/GenBank/DDBJ databases">
        <authorList>
            <person name="Sheffer M."/>
        </authorList>
    </citation>
    <scope>NUCLEOTIDE SEQUENCE</scope>
</reference>
<name>A0A8T0FV33_ARGBR</name>
<gene>
    <name evidence="1" type="ORF">HNY73_002590</name>
</gene>
<evidence type="ECO:0000313" key="1">
    <source>
        <dbReference type="EMBL" id="KAF8794626.1"/>
    </source>
</evidence>
<reference evidence="1" key="1">
    <citation type="journal article" date="2020" name="bioRxiv">
        <title>Chromosome-level reference genome of the European wasp spider Argiope bruennichi: a resource for studies on range expansion and evolutionary adaptation.</title>
        <authorList>
            <person name="Sheffer M.M."/>
            <person name="Hoppe A."/>
            <person name="Krehenwinkel H."/>
            <person name="Uhl G."/>
            <person name="Kuss A.W."/>
            <person name="Jensen L."/>
            <person name="Jensen C."/>
            <person name="Gillespie R.G."/>
            <person name="Hoff K.J."/>
            <person name="Prost S."/>
        </authorList>
    </citation>
    <scope>NUCLEOTIDE SEQUENCE</scope>
</reference>
<dbReference type="EMBL" id="JABXBU010000002">
    <property type="protein sequence ID" value="KAF8794626.1"/>
    <property type="molecule type" value="Genomic_DNA"/>
</dbReference>
<comment type="caution">
    <text evidence="1">The sequence shown here is derived from an EMBL/GenBank/DDBJ whole genome shotgun (WGS) entry which is preliminary data.</text>
</comment>
<accession>A0A8T0FV33</accession>
<dbReference type="Proteomes" id="UP000807504">
    <property type="component" value="Unassembled WGS sequence"/>
</dbReference>
<sequence>MEPNKAKKKKKCERTDEKKILSGSRFTWGQVTKTTKSVSYIIDDQFLFQPHVTVGPLGLCDNSCRGRLEPFLTKTPQFLSCRVPSGDVVNSTGA</sequence>
<protein>
    <submittedName>
        <fullName evidence="1">Uncharacterized protein</fullName>
    </submittedName>
</protein>
<evidence type="ECO:0000313" key="2">
    <source>
        <dbReference type="Proteomes" id="UP000807504"/>
    </source>
</evidence>